<dbReference type="STRING" id="1156395.DBT_1926"/>
<accession>A0A1B9F4E5</accession>
<proteinExistence type="predicted"/>
<dbReference type="Proteomes" id="UP000093080">
    <property type="component" value="Unassembled WGS sequence"/>
</dbReference>
<dbReference type="AlphaFoldDB" id="A0A1B9F4E5"/>
<gene>
    <name evidence="1" type="ORF">DBT_1926</name>
</gene>
<evidence type="ECO:0000313" key="2">
    <source>
        <dbReference type="Proteomes" id="UP000093080"/>
    </source>
</evidence>
<reference evidence="1 2" key="1">
    <citation type="submission" date="2016-06" db="EMBL/GenBank/DDBJ databases">
        <title>Respiratory ammonification of nitrate coupled to the oxidation of elemental sulfur in deep-sea autotrophic thermophilic bacteria.</title>
        <authorList>
            <person name="Slobodkina G.B."/>
            <person name="Mardanov A.V."/>
            <person name="Ravin N.V."/>
            <person name="Frolova A.A."/>
            <person name="Viryasiv M.B."/>
            <person name="Chernyh N.A."/>
            <person name="Bonch-Osmolovskaya E.A."/>
            <person name="Slobodkin A.I."/>
        </authorList>
    </citation>
    <scope>NUCLEOTIDE SEQUENCE [LARGE SCALE GENOMIC DNA]</scope>
    <source>
        <strain evidence="1 2">S69</strain>
    </source>
</reference>
<dbReference type="EMBL" id="MAGO01000010">
    <property type="protein sequence ID" value="OCC14611.1"/>
    <property type="molecule type" value="Genomic_DNA"/>
</dbReference>
<keyword evidence="2" id="KW-1185">Reference proteome</keyword>
<name>A0A1B9F4E5_9BACT</name>
<comment type="caution">
    <text evidence="1">The sequence shown here is derived from an EMBL/GenBank/DDBJ whole genome shotgun (WGS) entry which is preliminary data.</text>
</comment>
<sequence length="41" mass="4973">MACPLYFFRLFRFFLLKQSYRLKKSEAEVHGFFISPLLISK</sequence>
<protein>
    <submittedName>
        <fullName evidence="1">Uncharacterized protein</fullName>
    </submittedName>
</protein>
<evidence type="ECO:0000313" key="1">
    <source>
        <dbReference type="EMBL" id="OCC14611.1"/>
    </source>
</evidence>
<organism evidence="1 2">
    <name type="scientific">Dissulfuribacter thermophilus</name>
    <dbReference type="NCBI Taxonomy" id="1156395"/>
    <lineage>
        <taxon>Bacteria</taxon>
        <taxon>Pseudomonadati</taxon>
        <taxon>Thermodesulfobacteriota</taxon>
        <taxon>Dissulfuribacteria</taxon>
        <taxon>Dissulfuribacterales</taxon>
        <taxon>Dissulfuribacteraceae</taxon>
        <taxon>Dissulfuribacter</taxon>
    </lineage>
</organism>